<dbReference type="HOGENOM" id="CLU_1282234_0_0_0"/>
<dbReference type="AlphaFoldDB" id="I0ID85"/>
<proteinExistence type="predicted"/>
<dbReference type="InterPro" id="IPR043129">
    <property type="entry name" value="ATPase_NBD"/>
</dbReference>
<dbReference type="SUPFAM" id="SSF53067">
    <property type="entry name" value="Actin-like ATPase domain"/>
    <property type="match status" value="1"/>
</dbReference>
<dbReference type="Proteomes" id="UP000007881">
    <property type="component" value="Chromosome"/>
</dbReference>
<dbReference type="InterPro" id="IPR000905">
    <property type="entry name" value="Gcp-like_dom"/>
</dbReference>
<dbReference type="eggNOG" id="COG1214">
    <property type="taxonomic scope" value="Bacteria"/>
</dbReference>
<dbReference type="KEGG" id="phm:PSMK_10640"/>
<reference evidence="2 3" key="1">
    <citation type="submission" date="2012-02" db="EMBL/GenBank/DDBJ databases">
        <title>Complete genome sequence of Phycisphaera mikurensis NBRC 102666.</title>
        <authorList>
            <person name="Ankai A."/>
            <person name="Hosoyama A."/>
            <person name="Terui Y."/>
            <person name="Sekine M."/>
            <person name="Fukai R."/>
            <person name="Kato Y."/>
            <person name="Nakamura S."/>
            <person name="Yamada-Narita S."/>
            <person name="Kawakoshi A."/>
            <person name="Fukunaga Y."/>
            <person name="Yamazaki S."/>
            <person name="Fujita N."/>
        </authorList>
    </citation>
    <scope>NUCLEOTIDE SEQUENCE [LARGE SCALE GENOMIC DNA]</scope>
    <source>
        <strain evidence="3">NBRC 102666 / KCTC 22515 / FYK2301M01</strain>
    </source>
</reference>
<sequence>MSGAAPENGWGLVIDHGGRGARVGLARGDEALSEARTAPARRHHVDVLHAADGLLRAAGSVPADLAWVGWARGPGSFTGLRVAAATVQVLRLARGARAGVAPLRIAGIPTAEALLAAHPGAAVALAVKRDTAWTAAAGVAPGLRPLAEARALGRPLLADPPHGDAAPVVDLAVLFRLARAAVGAGRCDRPEDARPLYPRQPEAVTIWAQNQPDAT</sequence>
<dbReference type="EMBL" id="AP012338">
    <property type="protein sequence ID" value="BAM03223.1"/>
    <property type="molecule type" value="Genomic_DNA"/>
</dbReference>
<feature type="domain" description="Gcp-like" evidence="1">
    <location>
        <begin position="40"/>
        <end position="94"/>
    </location>
</feature>
<organism evidence="2 3">
    <name type="scientific">Phycisphaera mikurensis (strain NBRC 102666 / KCTC 22515 / FYK2301M01)</name>
    <dbReference type="NCBI Taxonomy" id="1142394"/>
    <lineage>
        <taxon>Bacteria</taxon>
        <taxon>Pseudomonadati</taxon>
        <taxon>Planctomycetota</taxon>
        <taxon>Phycisphaerae</taxon>
        <taxon>Phycisphaerales</taxon>
        <taxon>Phycisphaeraceae</taxon>
        <taxon>Phycisphaera</taxon>
    </lineage>
</organism>
<evidence type="ECO:0000313" key="2">
    <source>
        <dbReference type="EMBL" id="BAM03223.1"/>
    </source>
</evidence>
<dbReference type="Pfam" id="PF00814">
    <property type="entry name" value="TsaD"/>
    <property type="match status" value="1"/>
</dbReference>
<evidence type="ECO:0000259" key="1">
    <source>
        <dbReference type="Pfam" id="PF00814"/>
    </source>
</evidence>
<keyword evidence="3" id="KW-1185">Reference proteome</keyword>
<gene>
    <name evidence="2" type="ordered locus">PSMK_10640</name>
</gene>
<evidence type="ECO:0000313" key="3">
    <source>
        <dbReference type="Proteomes" id="UP000007881"/>
    </source>
</evidence>
<dbReference type="Gene3D" id="3.30.420.40">
    <property type="match status" value="1"/>
</dbReference>
<accession>I0ID85</accession>
<dbReference type="STRING" id="1142394.PSMK_10640"/>
<name>I0ID85_PHYMF</name>
<dbReference type="RefSeq" id="WP_014436442.1">
    <property type="nucleotide sequence ID" value="NC_017080.1"/>
</dbReference>
<protein>
    <recommendedName>
        <fullName evidence="1">Gcp-like domain-containing protein</fullName>
    </recommendedName>
</protein>